<gene>
    <name evidence="1" type="ORF">ASIM_LOCUS6085</name>
</gene>
<reference evidence="3" key="1">
    <citation type="submission" date="2017-02" db="UniProtKB">
        <authorList>
            <consortium name="WormBaseParasite"/>
        </authorList>
    </citation>
    <scope>IDENTIFICATION</scope>
</reference>
<keyword evidence="2" id="KW-1185">Reference proteome</keyword>
<reference evidence="1 2" key="2">
    <citation type="submission" date="2018-11" db="EMBL/GenBank/DDBJ databases">
        <authorList>
            <consortium name="Pathogen Informatics"/>
        </authorList>
    </citation>
    <scope>NUCLEOTIDE SEQUENCE [LARGE SCALE GENOMIC DNA]</scope>
</reference>
<name>A0A0M3JFA2_ANISI</name>
<dbReference type="WBParaSite" id="ASIM_0000630201-mRNA-1">
    <property type="protein sequence ID" value="ASIM_0000630201-mRNA-1"/>
    <property type="gene ID" value="ASIM_0000630201"/>
</dbReference>
<evidence type="ECO:0000313" key="3">
    <source>
        <dbReference type="WBParaSite" id="ASIM_0000630201-mRNA-1"/>
    </source>
</evidence>
<sequence length="52" mass="5775">MVFADKDFSVAEEDSVADASPATQPVRHPLICHSWDRNECESSIETSIDQIP</sequence>
<dbReference type="Proteomes" id="UP000267096">
    <property type="component" value="Unassembled WGS sequence"/>
</dbReference>
<evidence type="ECO:0000313" key="2">
    <source>
        <dbReference type="Proteomes" id="UP000267096"/>
    </source>
</evidence>
<organism evidence="3">
    <name type="scientific">Anisakis simplex</name>
    <name type="common">Herring worm</name>
    <dbReference type="NCBI Taxonomy" id="6269"/>
    <lineage>
        <taxon>Eukaryota</taxon>
        <taxon>Metazoa</taxon>
        <taxon>Ecdysozoa</taxon>
        <taxon>Nematoda</taxon>
        <taxon>Chromadorea</taxon>
        <taxon>Rhabditida</taxon>
        <taxon>Spirurina</taxon>
        <taxon>Ascaridomorpha</taxon>
        <taxon>Ascaridoidea</taxon>
        <taxon>Anisakidae</taxon>
        <taxon>Anisakis</taxon>
        <taxon>Anisakis simplex complex</taxon>
    </lineage>
</organism>
<proteinExistence type="predicted"/>
<dbReference type="EMBL" id="UYRR01012753">
    <property type="protein sequence ID" value="VDK26501.1"/>
    <property type="molecule type" value="Genomic_DNA"/>
</dbReference>
<evidence type="ECO:0000313" key="1">
    <source>
        <dbReference type="EMBL" id="VDK26501.1"/>
    </source>
</evidence>
<dbReference type="AlphaFoldDB" id="A0A0M3JFA2"/>
<protein>
    <submittedName>
        <fullName evidence="1 3">Uncharacterized protein</fullName>
    </submittedName>
</protein>
<accession>A0A0M3JFA2</accession>